<accession>A0ABX0JJI9</accession>
<reference evidence="1 2" key="1">
    <citation type="journal article" date="2020" name="Int. J. Syst. Evol. Microbiol.">
        <title>Novel acetic acid bacteria from cider fermentations: Acetobacter conturbans sp. nov. and Acetobacter fallax sp. nov.</title>
        <authorList>
            <person name="Sombolestani A.S."/>
            <person name="Cleenwerck I."/>
            <person name="Cnockaert M."/>
            <person name="Borremans W."/>
            <person name="Wieme A.D."/>
            <person name="De Vuyst L."/>
            <person name="Vandamme P."/>
        </authorList>
    </citation>
    <scope>NUCLEOTIDE SEQUENCE [LARGE SCALE GENOMIC DNA]</scope>
    <source>
        <strain evidence="1 2">LMG 30640</strain>
    </source>
</reference>
<dbReference type="InterPro" id="IPR027417">
    <property type="entry name" value="P-loop_NTPase"/>
</dbReference>
<dbReference type="PANTHER" id="PTHR30050">
    <property type="entry name" value="CHROMOSOMAL REPLICATION INITIATOR PROTEIN DNAA"/>
    <property type="match status" value="1"/>
</dbReference>
<comment type="caution">
    <text evidence="1">The sequence shown here is derived from an EMBL/GenBank/DDBJ whole genome shotgun (WGS) entry which is preliminary data.</text>
</comment>
<protein>
    <submittedName>
        <fullName evidence="1">Chromosomal replication initiator DnaA</fullName>
    </submittedName>
</protein>
<proteinExistence type="predicted"/>
<dbReference type="PANTHER" id="PTHR30050:SF5">
    <property type="entry name" value="DNAA REGULATORY INACTIVATOR HDA"/>
    <property type="match status" value="1"/>
</dbReference>
<keyword evidence="2" id="KW-1185">Reference proteome</keyword>
<dbReference type="SUPFAM" id="SSF52540">
    <property type="entry name" value="P-loop containing nucleoside triphosphate hydrolases"/>
    <property type="match status" value="1"/>
</dbReference>
<evidence type="ECO:0000313" key="2">
    <source>
        <dbReference type="Proteomes" id="UP000635278"/>
    </source>
</evidence>
<dbReference type="Proteomes" id="UP000635278">
    <property type="component" value="Unassembled WGS sequence"/>
</dbReference>
<name>A0ABX0JJI9_9PROT</name>
<dbReference type="EMBL" id="WOTB01000003">
    <property type="protein sequence ID" value="NHN83708.1"/>
    <property type="molecule type" value="Genomic_DNA"/>
</dbReference>
<gene>
    <name evidence="1" type="ORF">GOB93_03510</name>
</gene>
<organism evidence="1 2">
    <name type="scientific">Acetobacter musti</name>
    <dbReference type="NCBI Taxonomy" id="864732"/>
    <lineage>
        <taxon>Bacteria</taxon>
        <taxon>Pseudomonadati</taxon>
        <taxon>Pseudomonadota</taxon>
        <taxon>Alphaproteobacteria</taxon>
        <taxon>Acetobacterales</taxon>
        <taxon>Acetobacteraceae</taxon>
        <taxon>Acetobacter</taxon>
    </lineage>
</organism>
<evidence type="ECO:0000313" key="1">
    <source>
        <dbReference type="EMBL" id="NHN83708.1"/>
    </source>
</evidence>
<dbReference type="Gene3D" id="1.10.8.60">
    <property type="match status" value="1"/>
</dbReference>
<dbReference type="Gene3D" id="3.40.50.300">
    <property type="entry name" value="P-loop containing nucleotide triphosphate hydrolases"/>
    <property type="match status" value="1"/>
</dbReference>
<sequence>MTEQVCDPERYETACLPGDAGIVTPARCQKFPAQTAFAFTHRPRFDETGFVAAKSNAAARAWLFSDDAVHGWSEGRLLLWGGPGRGKTHLLRAWAERHSAPVVECKAGLPDAAALTDPEPAGLALDSLPTERIDELALLRIVNMARERRIPLLLAARLPPARWRVSLPDLCSRLRATMTVELKPAEDTLLLRLMLRLLAERQLVVSRAVTEWLLQRLPREPRAIQEAVARIDAKMLTSGTPLDRVAAACILADMSMASVTEHG</sequence>
<dbReference type="RefSeq" id="WP_173582143.1">
    <property type="nucleotide sequence ID" value="NZ_WOTB01000003.1"/>
</dbReference>